<dbReference type="AlphaFoldDB" id="A0A975WE26"/>
<evidence type="ECO:0000313" key="3">
    <source>
        <dbReference type="EMBL" id="SEK05297.1"/>
    </source>
</evidence>
<organism evidence="3 4">
    <name type="scientific">Marinovum algicola</name>
    <dbReference type="NCBI Taxonomy" id="42444"/>
    <lineage>
        <taxon>Bacteria</taxon>
        <taxon>Pseudomonadati</taxon>
        <taxon>Pseudomonadota</taxon>
        <taxon>Alphaproteobacteria</taxon>
        <taxon>Rhodobacterales</taxon>
        <taxon>Roseobacteraceae</taxon>
        <taxon>Marinovum</taxon>
    </lineage>
</organism>
<dbReference type="Pfam" id="PF00589">
    <property type="entry name" value="Phage_integrase"/>
    <property type="match status" value="1"/>
</dbReference>
<dbReference type="Gene3D" id="1.10.443.10">
    <property type="entry name" value="Intergrase catalytic core"/>
    <property type="match status" value="1"/>
</dbReference>
<gene>
    <name evidence="3" type="ORF">SAMN04487940_12175</name>
</gene>
<feature type="domain" description="Tyr recombinase" evidence="2">
    <location>
        <begin position="152"/>
        <end position="336"/>
    </location>
</feature>
<keyword evidence="4" id="KW-1185">Reference proteome</keyword>
<dbReference type="PROSITE" id="PS51898">
    <property type="entry name" value="TYR_RECOMBINASE"/>
    <property type="match status" value="1"/>
</dbReference>
<protein>
    <submittedName>
        <fullName evidence="3">Integrase</fullName>
    </submittedName>
</protein>
<dbReference type="GeneID" id="80820465"/>
<evidence type="ECO:0000313" key="4">
    <source>
        <dbReference type="Proteomes" id="UP000182932"/>
    </source>
</evidence>
<name>A0A975WE26_9RHOB</name>
<dbReference type="GO" id="GO:0003677">
    <property type="term" value="F:DNA binding"/>
    <property type="evidence" value="ECO:0007669"/>
    <property type="project" value="InterPro"/>
</dbReference>
<dbReference type="InterPro" id="IPR013762">
    <property type="entry name" value="Integrase-like_cat_sf"/>
</dbReference>
<dbReference type="GO" id="GO:0015074">
    <property type="term" value="P:DNA integration"/>
    <property type="evidence" value="ECO:0007669"/>
    <property type="project" value="InterPro"/>
</dbReference>
<evidence type="ECO:0000256" key="1">
    <source>
        <dbReference type="ARBA" id="ARBA00023172"/>
    </source>
</evidence>
<keyword evidence="1" id="KW-0233">DNA recombination</keyword>
<dbReference type="Proteomes" id="UP000182932">
    <property type="component" value="Unassembled WGS sequence"/>
</dbReference>
<dbReference type="InterPro" id="IPR011010">
    <property type="entry name" value="DNA_brk_join_enz"/>
</dbReference>
<accession>A0A975WE26</accession>
<dbReference type="SUPFAM" id="SSF56349">
    <property type="entry name" value="DNA breaking-rejoining enzymes"/>
    <property type="match status" value="1"/>
</dbReference>
<evidence type="ECO:0000259" key="2">
    <source>
        <dbReference type="PROSITE" id="PS51898"/>
    </source>
</evidence>
<comment type="caution">
    <text evidence="3">The sequence shown here is derived from an EMBL/GenBank/DDBJ whole genome shotgun (WGS) entry which is preliminary data.</text>
</comment>
<sequence>MGKKHPWKPTWSEKTNAWIIDFWVDGKRIRRRLPIHDKELEPVAEARAKEIYAEAWRSSGQAATKQKIPTFWEASSLYIEAGGEARFLPRIVAHFGKNTQCDEINEIAIARAARALYPLAKPETVRRQLRVPIKAVLNFAAGNRRQKLPDTRRTRWLTPEEAERLLEAAANPEVAGLRDPHCQTLRKIAFMLGTGAGPGETMGLDGKHWNPATMEWWLPGTKTVYRARFVRLPSRTVELIWPVPDEGPAFPAPNGQPYVFRKNRGGQMAAAFGKIRAAAGLGPDVVPYTCRHSWATWFYAQTTDWAALLDQGGWNRADTANRYRKIAPADLGQRLLAHGWDFRPDRGEPVRFGEMVSLRFNGGS</sequence>
<dbReference type="EMBL" id="FNYY01000021">
    <property type="protein sequence ID" value="SEK05297.1"/>
    <property type="molecule type" value="Genomic_DNA"/>
</dbReference>
<dbReference type="RefSeq" id="WP_074838993.1">
    <property type="nucleotide sequence ID" value="NZ_FNYY01000021.1"/>
</dbReference>
<dbReference type="GO" id="GO:0006310">
    <property type="term" value="P:DNA recombination"/>
    <property type="evidence" value="ECO:0007669"/>
    <property type="project" value="UniProtKB-KW"/>
</dbReference>
<proteinExistence type="predicted"/>
<dbReference type="InterPro" id="IPR002104">
    <property type="entry name" value="Integrase_catalytic"/>
</dbReference>
<reference evidence="3 4" key="1">
    <citation type="submission" date="2016-10" db="EMBL/GenBank/DDBJ databases">
        <authorList>
            <person name="Varghese N."/>
            <person name="Submissions S."/>
        </authorList>
    </citation>
    <scope>NUCLEOTIDE SEQUENCE [LARGE SCALE GENOMIC DNA]</scope>
    <source>
        <strain evidence="3 4">FF3</strain>
    </source>
</reference>